<feature type="transmembrane region" description="Helical" evidence="1">
    <location>
        <begin position="99"/>
        <end position="120"/>
    </location>
</feature>
<reference evidence="3 4" key="1">
    <citation type="submission" date="2020-08" db="EMBL/GenBank/DDBJ databases">
        <title>The Agave Microbiome: Exploring the role of microbial communities in plant adaptations to desert environments.</title>
        <authorList>
            <person name="Partida-Martinez L.P."/>
        </authorList>
    </citation>
    <scope>NUCLEOTIDE SEQUENCE [LARGE SCALE GENOMIC DNA]</scope>
    <source>
        <strain evidence="3 4">AS3.13</strain>
    </source>
</reference>
<comment type="caution">
    <text evidence="3">The sequence shown here is derived from an EMBL/GenBank/DDBJ whole genome shotgun (WGS) entry which is preliminary data.</text>
</comment>
<proteinExistence type="predicted"/>
<feature type="transmembrane region" description="Helical" evidence="1">
    <location>
        <begin position="154"/>
        <end position="175"/>
    </location>
</feature>
<feature type="transmembrane region" description="Helical" evidence="1">
    <location>
        <begin position="214"/>
        <end position="236"/>
    </location>
</feature>
<dbReference type="EMBL" id="JACHBT010000008">
    <property type="protein sequence ID" value="MBB6504705.1"/>
    <property type="molecule type" value="Genomic_DNA"/>
</dbReference>
<sequence>MTTARHLSPALALGVAAGGIGLFSIMDAFMKALVLAIGVYNALLWRTLLQTAIGGAAWRIGGGRRIGARAVRLHLARGALTTAMALLFFWGLARVPMAQAIALTYIAPLLALLLGAWLLGERVGARVVMASVAALAGVAVILAGQTRMSLGPDALAGAGAILASAILYAANLIVARLQSQAAAPREIAFVQSAVTATLLLCAAPWLAMLPPPGAWGKIAVAALLATGSLFLLGWAYAHAEAGFLATTEYTSFVYAAVLGWLCFGERVAPTTLAGAGVIVAACLYAARRPAVPQGALEGAA</sequence>
<organism evidence="3 4">
    <name type="scientific">Sphingomonas endophytica</name>
    <dbReference type="NCBI Taxonomy" id="869719"/>
    <lineage>
        <taxon>Bacteria</taxon>
        <taxon>Pseudomonadati</taxon>
        <taxon>Pseudomonadota</taxon>
        <taxon>Alphaproteobacteria</taxon>
        <taxon>Sphingomonadales</taxon>
        <taxon>Sphingomonadaceae</taxon>
        <taxon>Sphingomonas</taxon>
    </lineage>
</organism>
<dbReference type="Pfam" id="PF00892">
    <property type="entry name" value="EamA"/>
    <property type="match status" value="2"/>
</dbReference>
<dbReference type="AlphaFoldDB" id="A0A7X0JCI1"/>
<feature type="transmembrane region" description="Helical" evidence="1">
    <location>
        <begin position="7"/>
        <end position="26"/>
    </location>
</feature>
<keyword evidence="1" id="KW-0812">Transmembrane</keyword>
<evidence type="ECO:0000259" key="2">
    <source>
        <dbReference type="Pfam" id="PF00892"/>
    </source>
</evidence>
<feature type="domain" description="EamA" evidence="2">
    <location>
        <begin position="22"/>
        <end position="142"/>
    </location>
</feature>
<dbReference type="InterPro" id="IPR000620">
    <property type="entry name" value="EamA_dom"/>
</dbReference>
<evidence type="ECO:0000256" key="1">
    <source>
        <dbReference type="SAM" id="Phobius"/>
    </source>
</evidence>
<feature type="transmembrane region" description="Helical" evidence="1">
    <location>
        <begin position="127"/>
        <end position="148"/>
    </location>
</feature>
<keyword evidence="1" id="KW-0472">Membrane</keyword>
<dbReference type="PANTHER" id="PTHR22911:SF103">
    <property type="entry name" value="BLR2811 PROTEIN"/>
    <property type="match status" value="1"/>
</dbReference>
<dbReference type="PANTHER" id="PTHR22911">
    <property type="entry name" value="ACYL-MALONYL CONDENSING ENZYME-RELATED"/>
    <property type="match status" value="1"/>
</dbReference>
<feature type="transmembrane region" description="Helical" evidence="1">
    <location>
        <begin position="32"/>
        <end position="53"/>
    </location>
</feature>
<evidence type="ECO:0000313" key="4">
    <source>
        <dbReference type="Proteomes" id="UP000522313"/>
    </source>
</evidence>
<dbReference type="RefSeq" id="WP_260396533.1">
    <property type="nucleotide sequence ID" value="NZ_JACHBT010000008.1"/>
</dbReference>
<dbReference type="SUPFAM" id="SSF103481">
    <property type="entry name" value="Multidrug resistance efflux transporter EmrE"/>
    <property type="match status" value="2"/>
</dbReference>
<reference evidence="3 4" key="2">
    <citation type="submission" date="2020-08" db="EMBL/GenBank/DDBJ databases">
        <authorList>
            <person name="Partida-Martinez L."/>
            <person name="Huntemann M."/>
            <person name="Clum A."/>
            <person name="Wang J."/>
            <person name="Palaniappan K."/>
            <person name="Ritter S."/>
            <person name="Chen I.-M."/>
            <person name="Stamatis D."/>
            <person name="Reddy T."/>
            <person name="O'Malley R."/>
            <person name="Daum C."/>
            <person name="Shapiro N."/>
            <person name="Ivanova N."/>
            <person name="Kyrpides N."/>
            <person name="Woyke T."/>
        </authorList>
    </citation>
    <scope>NUCLEOTIDE SEQUENCE [LARGE SCALE GENOMIC DNA]</scope>
    <source>
        <strain evidence="3 4">AS3.13</strain>
    </source>
</reference>
<feature type="transmembrane region" description="Helical" evidence="1">
    <location>
        <begin position="187"/>
        <end position="208"/>
    </location>
</feature>
<gene>
    <name evidence="3" type="ORF">F4693_001682</name>
</gene>
<dbReference type="InterPro" id="IPR037185">
    <property type="entry name" value="EmrE-like"/>
</dbReference>
<protein>
    <submittedName>
        <fullName evidence="3">S-adenosylmethionine uptake transporter</fullName>
    </submittedName>
</protein>
<feature type="transmembrane region" description="Helical" evidence="1">
    <location>
        <begin position="74"/>
        <end position="93"/>
    </location>
</feature>
<dbReference type="GO" id="GO:0016020">
    <property type="term" value="C:membrane"/>
    <property type="evidence" value="ECO:0007669"/>
    <property type="project" value="InterPro"/>
</dbReference>
<feature type="transmembrane region" description="Helical" evidence="1">
    <location>
        <begin position="267"/>
        <end position="286"/>
    </location>
</feature>
<feature type="transmembrane region" description="Helical" evidence="1">
    <location>
        <begin position="243"/>
        <end position="261"/>
    </location>
</feature>
<feature type="domain" description="EamA" evidence="2">
    <location>
        <begin position="157"/>
        <end position="284"/>
    </location>
</feature>
<keyword evidence="1" id="KW-1133">Transmembrane helix</keyword>
<name>A0A7X0JCI1_9SPHN</name>
<evidence type="ECO:0000313" key="3">
    <source>
        <dbReference type="EMBL" id="MBB6504705.1"/>
    </source>
</evidence>
<accession>A0A7X0JCI1</accession>
<dbReference type="Proteomes" id="UP000522313">
    <property type="component" value="Unassembled WGS sequence"/>
</dbReference>